<dbReference type="InterPro" id="IPR000504">
    <property type="entry name" value="RRM_dom"/>
</dbReference>
<evidence type="ECO:0000256" key="4">
    <source>
        <dbReference type="SAM" id="MobiDB-lite"/>
    </source>
</evidence>
<reference evidence="7" key="2">
    <citation type="submission" date="2015-01" db="EMBL/GenBank/DDBJ databases">
        <title>Evolutionary Origins and Diversification of the Mycorrhizal Mutualists.</title>
        <authorList>
            <consortium name="DOE Joint Genome Institute"/>
            <consortium name="Mycorrhizal Genomics Consortium"/>
            <person name="Kohler A."/>
            <person name="Kuo A."/>
            <person name="Nagy L.G."/>
            <person name="Floudas D."/>
            <person name="Copeland A."/>
            <person name="Barry K.W."/>
            <person name="Cichocki N."/>
            <person name="Veneault-Fourrey C."/>
            <person name="LaButti K."/>
            <person name="Lindquist E.A."/>
            <person name="Lipzen A."/>
            <person name="Lundell T."/>
            <person name="Morin E."/>
            <person name="Murat C."/>
            <person name="Riley R."/>
            <person name="Ohm R."/>
            <person name="Sun H."/>
            <person name="Tunlid A."/>
            <person name="Henrissat B."/>
            <person name="Grigoriev I.V."/>
            <person name="Hibbett D.S."/>
            <person name="Martin F."/>
        </authorList>
    </citation>
    <scope>NUCLEOTIDE SEQUENCE [LARGE SCALE GENOMIC DNA]</scope>
    <source>
        <strain evidence="7">Zn</strain>
    </source>
</reference>
<gene>
    <name evidence="6" type="ORF">OIDMADRAFT_31668</name>
</gene>
<dbReference type="InterPro" id="IPR012677">
    <property type="entry name" value="Nucleotide-bd_a/b_plait_sf"/>
</dbReference>
<feature type="compositionally biased region" description="Polar residues" evidence="4">
    <location>
        <begin position="90"/>
        <end position="122"/>
    </location>
</feature>
<dbReference type="AlphaFoldDB" id="A0A0C3D763"/>
<dbReference type="PANTHER" id="PTHR23236">
    <property type="entry name" value="EUKARYOTIC TRANSLATION INITIATION FACTOR 4B/4H"/>
    <property type="match status" value="1"/>
</dbReference>
<keyword evidence="7" id="KW-1185">Reference proteome</keyword>
<evidence type="ECO:0000313" key="7">
    <source>
        <dbReference type="Proteomes" id="UP000054321"/>
    </source>
</evidence>
<dbReference type="InParanoid" id="A0A0C3D763"/>
<keyword evidence="1" id="KW-0677">Repeat</keyword>
<dbReference type="HOGENOM" id="CLU_012062_15_0_1"/>
<evidence type="ECO:0000256" key="3">
    <source>
        <dbReference type="PROSITE-ProRule" id="PRU00176"/>
    </source>
</evidence>
<evidence type="ECO:0000259" key="5">
    <source>
        <dbReference type="PROSITE" id="PS50102"/>
    </source>
</evidence>
<dbReference type="OrthoDB" id="6730379at2759"/>
<feature type="compositionally biased region" description="Basic and acidic residues" evidence="4">
    <location>
        <begin position="124"/>
        <end position="142"/>
    </location>
</feature>
<dbReference type="SUPFAM" id="SSF54928">
    <property type="entry name" value="RNA-binding domain, RBD"/>
    <property type="match status" value="2"/>
</dbReference>
<evidence type="ECO:0000256" key="1">
    <source>
        <dbReference type="ARBA" id="ARBA00022737"/>
    </source>
</evidence>
<keyword evidence="2 3" id="KW-0694">RNA-binding</keyword>
<feature type="domain" description="RRM" evidence="5">
    <location>
        <begin position="239"/>
        <end position="317"/>
    </location>
</feature>
<evidence type="ECO:0000313" key="6">
    <source>
        <dbReference type="EMBL" id="KIM97737.1"/>
    </source>
</evidence>
<dbReference type="Gene3D" id="3.30.70.330">
    <property type="match status" value="2"/>
</dbReference>
<dbReference type="STRING" id="913774.A0A0C3D763"/>
<sequence>MTLQKIYPPLLIPSSIMHLIRRAAFRVAGSASTSIASAPRSFTTTSSPFLVRSKIQSAVNPSVFRRFSSDEVKPIESADAGEAETLRSAVESSSESRTGSVGTSSSAYESFSDNPGSDSRTLYRNRDDTSRREQYGSLRSRPERIVQPSNGVYVGNLLFEITAAELEKEFSQYGAVKSSTIATDSRGLSKGFGYVEFETVEQAKAAIDAKDQMVFEGRRMIVNYMARSNRPTRTNPPSKTLFIGNLAFEMSDADLNKLFRDIRNVLDVRVAIDRRTGQPRGFAHADFVDISSAEAGKEVLDGKEIYGRKLRVDFSAGKERSPPRSPFQRSEQPL</sequence>
<dbReference type="EMBL" id="KN832881">
    <property type="protein sequence ID" value="KIM97737.1"/>
    <property type="molecule type" value="Genomic_DNA"/>
</dbReference>
<dbReference type="Proteomes" id="UP000054321">
    <property type="component" value="Unassembled WGS sequence"/>
</dbReference>
<feature type="region of interest" description="Disordered" evidence="4">
    <location>
        <begin position="75"/>
        <end position="142"/>
    </location>
</feature>
<dbReference type="Pfam" id="PF00076">
    <property type="entry name" value="RRM_1"/>
    <property type="match status" value="2"/>
</dbReference>
<organism evidence="6 7">
    <name type="scientific">Oidiodendron maius (strain Zn)</name>
    <dbReference type="NCBI Taxonomy" id="913774"/>
    <lineage>
        <taxon>Eukaryota</taxon>
        <taxon>Fungi</taxon>
        <taxon>Dikarya</taxon>
        <taxon>Ascomycota</taxon>
        <taxon>Pezizomycotina</taxon>
        <taxon>Leotiomycetes</taxon>
        <taxon>Leotiomycetes incertae sedis</taxon>
        <taxon>Myxotrichaceae</taxon>
        <taxon>Oidiodendron</taxon>
    </lineage>
</organism>
<dbReference type="SMART" id="SM00360">
    <property type="entry name" value="RRM"/>
    <property type="match status" value="2"/>
</dbReference>
<dbReference type="PROSITE" id="PS50102">
    <property type="entry name" value="RRM"/>
    <property type="match status" value="2"/>
</dbReference>
<feature type="domain" description="RRM" evidence="5">
    <location>
        <begin position="150"/>
        <end position="227"/>
    </location>
</feature>
<feature type="region of interest" description="Disordered" evidence="4">
    <location>
        <begin position="315"/>
        <end position="334"/>
    </location>
</feature>
<dbReference type="GO" id="GO:0003723">
    <property type="term" value="F:RNA binding"/>
    <property type="evidence" value="ECO:0007669"/>
    <property type="project" value="UniProtKB-UniRule"/>
</dbReference>
<dbReference type="CDD" id="cd00590">
    <property type="entry name" value="RRM_SF"/>
    <property type="match status" value="1"/>
</dbReference>
<dbReference type="InterPro" id="IPR035979">
    <property type="entry name" value="RBD_domain_sf"/>
</dbReference>
<reference evidence="6 7" key="1">
    <citation type="submission" date="2014-04" db="EMBL/GenBank/DDBJ databases">
        <authorList>
            <consortium name="DOE Joint Genome Institute"/>
            <person name="Kuo A."/>
            <person name="Martino E."/>
            <person name="Perotto S."/>
            <person name="Kohler A."/>
            <person name="Nagy L.G."/>
            <person name="Floudas D."/>
            <person name="Copeland A."/>
            <person name="Barry K.W."/>
            <person name="Cichocki N."/>
            <person name="Veneault-Fourrey C."/>
            <person name="LaButti K."/>
            <person name="Lindquist E.A."/>
            <person name="Lipzen A."/>
            <person name="Lundell T."/>
            <person name="Morin E."/>
            <person name="Murat C."/>
            <person name="Sun H."/>
            <person name="Tunlid A."/>
            <person name="Henrissat B."/>
            <person name="Grigoriev I.V."/>
            <person name="Hibbett D.S."/>
            <person name="Martin F."/>
            <person name="Nordberg H.P."/>
            <person name="Cantor M.N."/>
            <person name="Hua S.X."/>
        </authorList>
    </citation>
    <scope>NUCLEOTIDE SEQUENCE [LARGE SCALE GENOMIC DNA]</scope>
    <source>
        <strain evidence="6 7">Zn</strain>
    </source>
</reference>
<evidence type="ECO:0000256" key="2">
    <source>
        <dbReference type="ARBA" id="ARBA00022884"/>
    </source>
</evidence>
<protein>
    <recommendedName>
        <fullName evidence="5">RRM domain-containing protein</fullName>
    </recommendedName>
</protein>
<proteinExistence type="predicted"/>
<dbReference type="PANTHER" id="PTHR23236:SF119">
    <property type="entry name" value="NUCLEAR RNA-BINDING PROTEIN SART-3"/>
    <property type="match status" value="1"/>
</dbReference>
<name>A0A0C3D763_OIDMZ</name>
<accession>A0A0C3D763</accession>